<comment type="caution">
    <text evidence="4">The sequence shown here is derived from an EMBL/GenBank/DDBJ whole genome shotgun (WGS) entry which is preliminary data.</text>
</comment>
<evidence type="ECO:0000313" key="4">
    <source>
        <dbReference type="EMBL" id="KAK8931467.1"/>
    </source>
</evidence>
<dbReference type="Proteomes" id="UP001418222">
    <property type="component" value="Unassembled WGS sequence"/>
</dbReference>
<organism evidence="4 5">
    <name type="scientific">Platanthera zijinensis</name>
    <dbReference type="NCBI Taxonomy" id="2320716"/>
    <lineage>
        <taxon>Eukaryota</taxon>
        <taxon>Viridiplantae</taxon>
        <taxon>Streptophyta</taxon>
        <taxon>Embryophyta</taxon>
        <taxon>Tracheophyta</taxon>
        <taxon>Spermatophyta</taxon>
        <taxon>Magnoliopsida</taxon>
        <taxon>Liliopsida</taxon>
        <taxon>Asparagales</taxon>
        <taxon>Orchidaceae</taxon>
        <taxon>Orchidoideae</taxon>
        <taxon>Orchideae</taxon>
        <taxon>Orchidinae</taxon>
        <taxon>Platanthera</taxon>
    </lineage>
</organism>
<keyword evidence="1" id="KW-0805">Transcription regulation</keyword>
<feature type="region of interest" description="SAW" evidence="3">
    <location>
        <begin position="429"/>
        <end position="507"/>
    </location>
</feature>
<feature type="short sequence motif" description="VHIID" evidence="3">
    <location>
        <begin position="240"/>
        <end position="244"/>
    </location>
</feature>
<accession>A0AAP0B8I7</accession>
<sequence length="513" mass="56122">MANLFTSSPLLSNLLVDKMFSCMEVAVADDAADQQYSAAAAADVGWPYWSPVNGWNPAVWVEEDNRDVKGGFLWLSDEYALDGGSPETLECWSSAVSETTFSSAAATPADQEYLMKCPEALTGEKNKGVRLIHLLLAAAEAITTDKQNSHELSRVILARLKELIPTPAAAGSSTERLAGHFIGALHRLIDSSSDGNRFVRRTAELTSASQLLQDMSPYVNFGHFTANQAILEAVGGQRRVHIVDWNIMEGGQWAPLMQAFVSMKDSPPPSHLKITAVTAGCKSEAAEVKETGQRLAGFAASIGLAFSFAQCRVDRDGYFRPAALKVLRGEAVVFNCALHAPHNNHHNADSVRSFLAGATAVGARLVTVVEEEAGRRTSIEGGFLGRFMEELQRYSAIWEALEAGFPKQGRAREMVESMVLGPRIAGAVEMAYRRREEDEREAETRDGWGEWMAVAGFGRMGLSFFNQWQAKLLLGLFNDGYNVEEDAPNKLVLRWKSRRLVSASVWSTPKMGA</sequence>
<proteinExistence type="inferred from homology"/>
<evidence type="ECO:0000256" key="1">
    <source>
        <dbReference type="ARBA" id="ARBA00023015"/>
    </source>
</evidence>
<feature type="region of interest" description="VHIID" evidence="3">
    <location>
        <begin position="209"/>
        <end position="274"/>
    </location>
</feature>
<keyword evidence="5" id="KW-1185">Reference proteome</keyword>
<dbReference type="AlphaFoldDB" id="A0AAP0B8I7"/>
<reference evidence="4 5" key="1">
    <citation type="journal article" date="2022" name="Nat. Plants">
        <title>Genomes of leafy and leafless Platanthera orchids illuminate the evolution of mycoheterotrophy.</title>
        <authorList>
            <person name="Li M.H."/>
            <person name="Liu K.W."/>
            <person name="Li Z."/>
            <person name="Lu H.C."/>
            <person name="Ye Q.L."/>
            <person name="Zhang D."/>
            <person name="Wang J.Y."/>
            <person name="Li Y.F."/>
            <person name="Zhong Z.M."/>
            <person name="Liu X."/>
            <person name="Yu X."/>
            <person name="Liu D.K."/>
            <person name="Tu X.D."/>
            <person name="Liu B."/>
            <person name="Hao Y."/>
            <person name="Liao X.Y."/>
            <person name="Jiang Y.T."/>
            <person name="Sun W.H."/>
            <person name="Chen J."/>
            <person name="Chen Y.Q."/>
            <person name="Ai Y."/>
            <person name="Zhai J.W."/>
            <person name="Wu S.S."/>
            <person name="Zhou Z."/>
            <person name="Hsiao Y.Y."/>
            <person name="Wu W.L."/>
            <person name="Chen Y.Y."/>
            <person name="Lin Y.F."/>
            <person name="Hsu J.L."/>
            <person name="Li C.Y."/>
            <person name="Wang Z.W."/>
            <person name="Zhao X."/>
            <person name="Zhong W.Y."/>
            <person name="Ma X.K."/>
            <person name="Ma L."/>
            <person name="Huang J."/>
            <person name="Chen G.Z."/>
            <person name="Huang M.Z."/>
            <person name="Huang L."/>
            <person name="Peng D.H."/>
            <person name="Luo Y.B."/>
            <person name="Zou S.Q."/>
            <person name="Chen S.P."/>
            <person name="Lan S."/>
            <person name="Tsai W.C."/>
            <person name="Van de Peer Y."/>
            <person name="Liu Z.J."/>
        </authorList>
    </citation>
    <scope>NUCLEOTIDE SEQUENCE [LARGE SCALE GENOMIC DNA]</scope>
    <source>
        <strain evidence="4">Lor287</strain>
    </source>
</reference>
<dbReference type="PROSITE" id="PS50985">
    <property type="entry name" value="GRAS"/>
    <property type="match status" value="1"/>
</dbReference>
<comment type="similarity">
    <text evidence="3">Belongs to the GRAS family.</text>
</comment>
<evidence type="ECO:0000256" key="2">
    <source>
        <dbReference type="ARBA" id="ARBA00023163"/>
    </source>
</evidence>
<dbReference type="PANTHER" id="PTHR31636">
    <property type="entry name" value="OSJNBA0084A10.13 PROTEIN-RELATED"/>
    <property type="match status" value="1"/>
</dbReference>
<feature type="region of interest" description="Leucine repeat II (LRII)" evidence="3">
    <location>
        <begin position="290"/>
        <end position="322"/>
    </location>
</feature>
<dbReference type="InterPro" id="IPR005202">
    <property type="entry name" value="TF_GRAS"/>
</dbReference>
<gene>
    <name evidence="4" type="primary">NSP2</name>
    <name evidence="4" type="ORF">KSP39_PZI017008</name>
</gene>
<protein>
    <submittedName>
        <fullName evidence="4">Nodulation-signaling pathway 2 protein</fullName>
    </submittedName>
</protein>
<dbReference type="Pfam" id="PF03514">
    <property type="entry name" value="GRAS"/>
    <property type="match status" value="1"/>
</dbReference>
<comment type="caution">
    <text evidence="3">Lacks conserved residue(s) required for the propagation of feature annotation.</text>
</comment>
<keyword evidence="2" id="KW-0804">Transcription</keyword>
<name>A0AAP0B8I7_9ASPA</name>
<evidence type="ECO:0000313" key="5">
    <source>
        <dbReference type="Proteomes" id="UP001418222"/>
    </source>
</evidence>
<dbReference type="EMBL" id="JBBWWQ010000014">
    <property type="protein sequence ID" value="KAK8931467.1"/>
    <property type="molecule type" value="Genomic_DNA"/>
</dbReference>
<evidence type="ECO:0000256" key="3">
    <source>
        <dbReference type="PROSITE-ProRule" id="PRU01191"/>
    </source>
</evidence>